<proteinExistence type="inferred from homology"/>
<comment type="pathway">
    <text evidence="5">Pheromone biosynthesis.</text>
</comment>
<name>A0A653CRE9_CALMS</name>
<evidence type="ECO:0008006" key="9">
    <source>
        <dbReference type="Google" id="ProtNLM"/>
    </source>
</evidence>
<accession>A0A653CRE9</accession>
<keyword evidence="2 6" id="KW-0808">Transferase</keyword>
<keyword evidence="4" id="KW-0460">Magnesium</keyword>
<dbReference type="InterPro" id="IPR000092">
    <property type="entry name" value="Polyprenyl_synt"/>
</dbReference>
<evidence type="ECO:0000256" key="2">
    <source>
        <dbReference type="ARBA" id="ARBA00022679"/>
    </source>
</evidence>
<organism evidence="7 8">
    <name type="scientific">Callosobruchus maculatus</name>
    <name type="common">Southern cowpea weevil</name>
    <name type="synonym">Pulse bruchid</name>
    <dbReference type="NCBI Taxonomy" id="64391"/>
    <lineage>
        <taxon>Eukaryota</taxon>
        <taxon>Metazoa</taxon>
        <taxon>Ecdysozoa</taxon>
        <taxon>Arthropoda</taxon>
        <taxon>Hexapoda</taxon>
        <taxon>Insecta</taxon>
        <taxon>Pterygota</taxon>
        <taxon>Neoptera</taxon>
        <taxon>Endopterygota</taxon>
        <taxon>Coleoptera</taxon>
        <taxon>Polyphaga</taxon>
        <taxon>Cucujiformia</taxon>
        <taxon>Chrysomeloidea</taxon>
        <taxon>Chrysomelidae</taxon>
        <taxon>Bruchinae</taxon>
        <taxon>Bruchini</taxon>
        <taxon>Callosobruchus</taxon>
    </lineage>
</organism>
<evidence type="ECO:0000313" key="7">
    <source>
        <dbReference type="EMBL" id="VEN50386.1"/>
    </source>
</evidence>
<dbReference type="AlphaFoldDB" id="A0A653CRE9"/>
<reference evidence="7 8" key="1">
    <citation type="submission" date="2019-01" db="EMBL/GenBank/DDBJ databases">
        <authorList>
            <person name="Sayadi A."/>
        </authorList>
    </citation>
    <scope>NUCLEOTIDE SEQUENCE [LARGE SCALE GENOMIC DNA]</scope>
</reference>
<dbReference type="Gene3D" id="1.10.600.10">
    <property type="entry name" value="Farnesyl Diphosphate Synthase"/>
    <property type="match status" value="1"/>
</dbReference>
<dbReference type="InterPro" id="IPR039702">
    <property type="entry name" value="FPS1-like"/>
</dbReference>
<dbReference type="GO" id="GO:0004161">
    <property type="term" value="F:dimethylallyltranstransferase activity"/>
    <property type="evidence" value="ECO:0007669"/>
    <property type="project" value="TreeGrafter"/>
</dbReference>
<evidence type="ECO:0000256" key="3">
    <source>
        <dbReference type="ARBA" id="ARBA00022723"/>
    </source>
</evidence>
<protein>
    <recommendedName>
        <fullName evidence="9">Farnesyl pyrophosphate synthase</fullName>
    </recommendedName>
</protein>
<keyword evidence="3" id="KW-0479">Metal-binding</keyword>
<dbReference type="SFLD" id="SFLDS00005">
    <property type="entry name" value="Isoprenoid_Synthase_Type_I"/>
    <property type="match status" value="1"/>
</dbReference>
<dbReference type="Pfam" id="PF00348">
    <property type="entry name" value="polyprenyl_synt"/>
    <property type="match status" value="1"/>
</dbReference>
<dbReference type="GO" id="GO:0042811">
    <property type="term" value="P:pheromone biosynthetic process"/>
    <property type="evidence" value="ECO:0007669"/>
    <property type="project" value="UniProtKB-ARBA"/>
</dbReference>
<comment type="cofactor">
    <cofactor evidence="1">
        <name>Mg(2+)</name>
        <dbReference type="ChEBI" id="CHEBI:18420"/>
    </cofactor>
</comment>
<sequence length="325" mass="37245">MDVPDFNKRYAKVLQYNVPNNENHLGLPTVVCYKALERPENLTSENLMVVNVIGWCAEMLASCIVIIDDVMDRSPIRYHKPSWYSQKDVGLTAIYDALLIVSGIHDLLRKYVGGRKCCTYIMELLHEVATKAIIGQTMDMTMNTPDGTTRLDLFTMNRYMTTTKYKLCHFYCLPMSLAMYLANIYDPEQHRVAKKISLEVGQLFQLQNDFLDCFGNPKGTGKESSDIKEGKCTWLAVVALQKATPAQKKIMEEHYGKEAEEDVQMIKDLYLELGLPTTFATAEEELFLRVQTQIQQNYSGQSQEVFLNLLKQQYNFKHSRLGEIC</sequence>
<gene>
    <name evidence="7" type="ORF">CALMAC_LOCUS11168</name>
</gene>
<keyword evidence="8" id="KW-1185">Reference proteome</keyword>
<dbReference type="GO" id="GO:0045337">
    <property type="term" value="P:farnesyl diphosphate biosynthetic process"/>
    <property type="evidence" value="ECO:0007669"/>
    <property type="project" value="TreeGrafter"/>
</dbReference>
<dbReference type="GO" id="GO:0046872">
    <property type="term" value="F:metal ion binding"/>
    <property type="evidence" value="ECO:0007669"/>
    <property type="project" value="UniProtKB-KW"/>
</dbReference>
<evidence type="ECO:0000256" key="1">
    <source>
        <dbReference type="ARBA" id="ARBA00001946"/>
    </source>
</evidence>
<dbReference type="PANTHER" id="PTHR11525">
    <property type="entry name" value="FARNESYL-PYROPHOSPHATE SYNTHETASE"/>
    <property type="match status" value="1"/>
</dbReference>
<evidence type="ECO:0000256" key="5">
    <source>
        <dbReference type="ARBA" id="ARBA00033740"/>
    </source>
</evidence>
<dbReference type="PANTHER" id="PTHR11525:SF0">
    <property type="entry name" value="FARNESYL PYROPHOSPHATE SYNTHASE"/>
    <property type="match status" value="1"/>
</dbReference>
<evidence type="ECO:0000313" key="8">
    <source>
        <dbReference type="Proteomes" id="UP000410492"/>
    </source>
</evidence>
<dbReference type="InterPro" id="IPR008949">
    <property type="entry name" value="Isoprenoid_synthase_dom_sf"/>
</dbReference>
<dbReference type="GO" id="GO:0004337">
    <property type="term" value="F:(2E,6E)-farnesyl diphosphate synthase activity"/>
    <property type="evidence" value="ECO:0007669"/>
    <property type="project" value="TreeGrafter"/>
</dbReference>
<dbReference type="GO" id="GO:0005737">
    <property type="term" value="C:cytoplasm"/>
    <property type="evidence" value="ECO:0007669"/>
    <property type="project" value="TreeGrafter"/>
</dbReference>
<dbReference type="EMBL" id="CAACVG010008582">
    <property type="protein sequence ID" value="VEN50386.1"/>
    <property type="molecule type" value="Genomic_DNA"/>
</dbReference>
<evidence type="ECO:0000256" key="4">
    <source>
        <dbReference type="ARBA" id="ARBA00022842"/>
    </source>
</evidence>
<dbReference type="Proteomes" id="UP000410492">
    <property type="component" value="Unassembled WGS sequence"/>
</dbReference>
<dbReference type="SUPFAM" id="SSF48576">
    <property type="entry name" value="Terpenoid synthases"/>
    <property type="match status" value="1"/>
</dbReference>
<dbReference type="OrthoDB" id="10257492at2759"/>
<comment type="similarity">
    <text evidence="6">Belongs to the FPP/GGPP synthase family.</text>
</comment>
<evidence type="ECO:0000256" key="6">
    <source>
        <dbReference type="RuleBase" id="RU004466"/>
    </source>
</evidence>